<gene>
    <name evidence="10" type="ORF">UFOPK3614_00172</name>
</gene>
<protein>
    <submittedName>
        <fullName evidence="10">Unannotated protein</fullName>
    </submittedName>
</protein>
<keyword evidence="5" id="KW-0067">ATP-binding</keyword>
<dbReference type="GO" id="GO:0004747">
    <property type="term" value="F:ribokinase activity"/>
    <property type="evidence" value="ECO:0007669"/>
    <property type="project" value="InterPro"/>
</dbReference>
<evidence type="ECO:0000256" key="1">
    <source>
        <dbReference type="ARBA" id="ARBA00022679"/>
    </source>
</evidence>
<evidence type="ECO:0000313" key="10">
    <source>
        <dbReference type="EMBL" id="CAB4909636.1"/>
    </source>
</evidence>
<keyword evidence="8" id="KW-0119">Carbohydrate metabolism</keyword>
<proteinExistence type="inferred from homology"/>
<accession>A0A6J7GRQ9</accession>
<dbReference type="InterPro" id="IPR011611">
    <property type="entry name" value="PfkB_dom"/>
</dbReference>
<evidence type="ECO:0000256" key="3">
    <source>
        <dbReference type="ARBA" id="ARBA00022741"/>
    </source>
</evidence>
<dbReference type="CDD" id="cd01174">
    <property type="entry name" value="ribokinase"/>
    <property type="match status" value="1"/>
</dbReference>
<evidence type="ECO:0000256" key="5">
    <source>
        <dbReference type="ARBA" id="ARBA00022840"/>
    </source>
</evidence>
<evidence type="ECO:0000256" key="6">
    <source>
        <dbReference type="ARBA" id="ARBA00022842"/>
    </source>
</evidence>
<feature type="domain" description="Carbohydrate kinase PfkB" evidence="9">
    <location>
        <begin position="7"/>
        <end position="290"/>
    </location>
</feature>
<dbReference type="GO" id="GO:0046872">
    <property type="term" value="F:metal ion binding"/>
    <property type="evidence" value="ECO:0007669"/>
    <property type="project" value="UniProtKB-KW"/>
</dbReference>
<dbReference type="HAMAP" id="MF_01987">
    <property type="entry name" value="Ribokinase"/>
    <property type="match status" value="1"/>
</dbReference>
<evidence type="ECO:0000256" key="7">
    <source>
        <dbReference type="ARBA" id="ARBA00022958"/>
    </source>
</evidence>
<dbReference type="SUPFAM" id="SSF53613">
    <property type="entry name" value="Ribokinase-like"/>
    <property type="match status" value="1"/>
</dbReference>
<dbReference type="InterPro" id="IPR011877">
    <property type="entry name" value="Ribokinase"/>
</dbReference>
<keyword evidence="3" id="KW-0547">Nucleotide-binding</keyword>
<dbReference type="PANTHER" id="PTHR10584:SF166">
    <property type="entry name" value="RIBOKINASE"/>
    <property type="match status" value="1"/>
</dbReference>
<organism evidence="10">
    <name type="scientific">freshwater metagenome</name>
    <dbReference type="NCBI Taxonomy" id="449393"/>
    <lineage>
        <taxon>unclassified sequences</taxon>
        <taxon>metagenomes</taxon>
        <taxon>ecological metagenomes</taxon>
    </lineage>
</organism>
<evidence type="ECO:0000256" key="4">
    <source>
        <dbReference type="ARBA" id="ARBA00022777"/>
    </source>
</evidence>
<keyword evidence="6" id="KW-0460">Magnesium</keyword>
<evidence type="ECO:0000256" key="2">
    <source>
        <dbReference type="ARBA" id="ARBA00022723"/>
    </source>
</evidence>
<name>A0A6J7GRQ9_9ZZZZ</name>
<dbReference type="GO" id="GO:0006014">
    <property type="term" value="P:D-ribose metabolic process"/>
    <property type="evidence" value="ECO:0007669"/>
    <property type="project" value="InterPro"/>
</dbReference>
<dbReference type="AlphaFoldDB" id="A0A6J7GRQ9"/>
<keyword evidence="7" id="KW-0630">Potassium</keyword>
<evidence type="ECO:0000256" key="8">
    <source>
        <dbReference type="ARBA" id="ARBA00023277"/>
    </source>
</evidence>
<dbReference type="PANTHER" id="PTHR10584">
    <property type="entry name" value="SUGAR KINASE"/>
    <property type="match status" value="1"/>
</dbReference>
<keyword evidence="4" id="KW-0418">Kinase</keyword>
<dbReference type="InterPro" id="IPR029056">
    <property type="entry name" value="Ribokinase-like"/>
</dbReference>
<sequence>MAKAPVIAVVGSSSMDLTCYAEVLPQAGQTLYGNLFTTGFGGKGANQAVMAALAGANVYMVGSIGNDLFGTSLQENFKNQNVNSEYVKISSLPTGVAHIWVDSQGQNRILIVPGANHDFDENHAAQAIKLIPDLAIVIGQCEVPQSVTAAAFAVAKERGALTILNPAPYQELSSDLLAVTDWLIPNEIEFEEFVGSAPTALTLAQFRNGNQSIVTLGDKGAVLVSPQGDLTNISTNKVQAIDTTGAGDCFIGSFSYALGSGSDPENAAQFACRIASISVTRKGAQSSYPSAAEISTLS</sequence>
<dbReference type="PRINTS" id="PR00990">
    <property type="entry name" value="RIBOKINASE"/>
</dbReference>
<dbReference type="Pfam" id="PF00294">
    <property type="entry name" value="PfkB"/>
    <property type="match status" value="1"/>
</dbReference>
<evidence type="ECO:0000259" key="9">
    <source>
        <dbReference type="Pfam" id="PF00294"/>
    </source>
</evidence>
<reference evidence="10" key="1">
    <citation type="submission" date="2020-05" db="EMBL/GenBank/DDBJ databases">
        <authorList>
            <person name="Chiriac C."/>
            <person name="Salcher M."/>
            <person name="Ghai R."/>
            <person name="Kavagutti S V."/>
        </authorList>
    </citation>
    <scope>NUCLEOTIDE SEQUENCE</scope>
</reference>
<dbReference type="Gene3D" id="3.40.1190.20">
    <property type="match status" value="1"/>
</dbReference>
<dbReference type="EMBL" id="CAFBMS010000005">
    <property type="protein sequence ID" value="CAB4909636.1"/>
    <property type="molecule type" value="Genomic_DNA"/>
</dbReference>
<dbReference type="GO" id="GO:0005524">
    <property type="term" value="F:ATP binding"/>
    <property type="evidence" value="ECO:0007669"/>
    <property type="project" value="UniProtKB-KW"/>
</dbReference>
<keyword evidence="2" id="KW-0479">Metal-binding</keyword>
<keyword evidence="1" id="KW-0808">Transferase</keyword>
<dbReference type="InterPro" id="IPR002139">
    <property type="entry name" value="Ribo/fructo_kinase"/>
</dbReference>